<dbReference type="PRINTS" id="PR01415">
    <property type="entry name" value="ANKYRIN"/>
</dbReference>
<dbReference type="SUPFAM" id="SSF48403">
    <property type="entry name" value="Ankyrin repeat"/>
    <property type="match status" value="1"/>
</dbReference>
<dbReference type="RefSeq" id="WP_127708382.1">
    <property type="nucleotide sequence ID" value="NZ_SACK01000014.1"/>
</dbReference>
<evidence type="ECO:0000313" key="5">
    <source>
        <dbReference type="Proteomes" id="UP000282759"/>
    </source>
</evidence>
<protein>
    <submittedName>
        <fullName evidence="4">Ankyrin repeat domain-containing protein</fullName>
    </submittedName>
</protein>
<dbReference type="PROSITE" id="PS50088">
    <property type="entry name" value="ANK_REPEAT"/>
    <property type="match status" value="3"/>
</dbReference>
<evidence type="ECO:0000256" key="3">
    <source>
        <dbReference type="PROSITE-ProRule" id="PRU00023"/>
    </source>
</evidence>
<dbReference type="InterPro" id="IPR036770">
    <property type="entry name" value="Ankyrin_rpt-contain_sf"/>
</dbReference>
<feature type="repeat" description="ANK" evidence="3">
    <location>
        <begin position="128"/>
        <end position="160"/>
    </location>
</feature>
<organism evidence="4 5">
    <name type="scientific">Mucilaginibacter limnophilus</name>
    <dbReference type="NCBI Taxonomy" id="1932778"/>
    <lineage>
        <taxon>Bacteria</taxon>
        <taxon>Pseudomonadati</taxon>
        <taxon>Bacteroidota</taxon>
        <taxon>Sphingobacteriia</taxon>
        <taxon>Sphingobacteriales</taxon>
        <taxon>Sphingobacteriaceae</taxon>
        <taxon>Mucilaginibacter</taxon>
    </lineage>
</organism>
<proteinExistence type="predicted"/>
<sequence>MSTDLLEQYIAQADLVKLNELLTANPALGKVRTSHNVSPVMLSCYYKKPEVTELLLKHVTDINLFEAAASGKFDVVTYTITTHPEAIDYYSEDGFTPLGLASYFGQLEVARYLVMRGANVNLPSNNGYNVFPLHSAAAGDFTNIAVMLIENGAEVNVRQQAGVTPLHSAAQNGNVELLIALLEHGAAVDIRMEGGKLPADLAKEKGFNDIAEILGFE</sequence>
<dbReference type="EMBL" id="SACK01000014">
    <property type="protein sequence ID" value="RVT96573.1"/>
    <property type="molecule type" value="Genomic_DNA"/>
</dbReference>
<keyword evidence="5" id="KW-1185">Reference proteome</keyword>
<dbReference type="Pfam" id="PF00023">
    <property type="entry name" value="Ank"/>
    <property type="match status" value="1"/>
</dbReference>
<feature type="repeat" description="ANK" evidence="3">
    <location>
        <begin position="93"/>
        <end position="125"/>
    </location>
</feature>
<keyword evidence="1" id="KW-0677">Repeat</keyword>
<dbReference type="AlphaFoldDB" id="A0A3S2UJA4"/>
<dbReference type="InterPro" id="IPR002110">
    <property type="entry name" value="Ankyrin_rpt"/>
</dbReference>
<dbReference type="PANTHER" id="PTHR24201">
    <property type="entry name" value="ANK_REP_REGION DOMAIN-CONTAINING PROTEIN"/>
    <property type="match status" value="1"/>
</dbReference>
<evidence type="ECO:0000256" key="2">
    <source>
        <dbReference type="ARBA" id="ARBA00023043"/>
    </source>
</evidence>
<gene>
    <name evidence="4" type="ORF">EOD41_19885</name>
</gene>
<dbReference type="SMART" id="SM00248">
    <property type="entry name" value="ANK"/>
    <property type="match status" value="4"/>
</dbReference>
<dbReference type="PROSITE" id="PS50297">
    <property type="entry name" value="ANK_REP_REGION"/>
    <property type="match status" value="3"/>
</dbReference>
<dbReference type="PANTHER" id="PTHR24201:SF15">
    <property type="entry name" value="ANKYRIN REPEAT DOMAIN-CONTAINING PROTEIN 66"/>
    <property type="match status" value="1"/>
</dbReference>
<keyword evidence="2 3" id="KW-0040">ANK repeat</keyword>
<dbReference type="Proteomes" id="UP000282759">
    <property type="component" value="Unassembled WGS sequence"/>
</dbReference>
<dbReference type="Pfam" id="PF12796">
    <property type="entry name" value="Ank_2"/>
    <property type="match status" value="1"/>
</dbReference>
<dbReference type="InterPro" id="IPR050776">
    <property type="entry name" value="Ank_Repeat/CDKN_Inhibitor"/>
</dbReference>
<evidence type="ECO:0000313" key="4">
    <source>
        <dbReference type="EMBL" id="RVT96573.1"/>
    </source>
</evidence>
<reference evidence="4 5" key="1">
    <citation type="submission" date="2019-01" db="EMBL/GenBank/DDBJ databases">
        <authorList>
            <person name="Chen W.-M."/>
        </authorList>
    </citation>
    <scope>NUCLEOTIDE SEQUENCE [LARGE SCALE GENOMIC DNA]</scope>
    <source>
        <strain evidence="4 5">YBJ-36</strain>
    </source>
</reference>
<dbReference type="OrthoDB" id="5657095at2"/>
<accession>A0A3S2UJA4</accession>
<name>A0A3S2UJA4_9SPHI</name>
<evidence type="ECO:0000256" key="1">
    <source>
        <dbReference type="ARBA" id="ARBA00022737"/>
    </source>
</evidence>
<dbReference type="Gene3D" id="1.25.40.20">
    <property type="entry name" value="Ankyrin repeat-containing domain"/>
    <property type="match status" value="1"/>
</dbReference>
<feature type="repeat" description="ANK" evidence="3">
    <location>
        <begin position="161"/>
        <end position="193"/>
    </location>
</feature>
<comment type="caution">
    <text evidence="4">The sequence shown here is derived from an EMBL/GenBank/DDBJ whole genome shotgun (WGS) entry which is preliminary data.</text>
</comment>